<protein>
    <recommendedName>
        <fullName evidence="1">PD-(D/E)XK nuclease-like domain-containing protein</fullName>
    </recommendedName>
</protein>
<gene>
    <name evidence="2" type="ORF">B0A54_16591</name>
</gene>
<proteinExistence type="predicted"/>
<evidence type="ECO:0000313" key="3">
    <source>
        <dbReference type="Proteomes" id="UP000310066"/>
    </source>
</evidence>
<dbReference type="EMBL" id="NAJP01000094">
    <property type="protein sequence ID" value="TKA31851.1"/>
    <property type="molecule type" value="Genomic_DNA"/>
</dbReference>
<organism evidence="2 3">
    <name type="scientific">Friedmanniomyces endolithicus</name>
    <dbReference type="NCBI Taxonomy" id="329885"/>
    <lineage>
        <taxon>Eukaryota</taxon>
        <taxon>Fungi</taxon>
        <taxon>Dikarya</taxon>
        <taxon>Ascomycota</taxon>
        <taxon>Pezizomycotina</taxon>
        <taxon>Dothideomycetes</taxon>
        <taxon>Dothideomycetidae</taxon>
        <taxon>Mycosphaerellales</taxon>
        <taxon>Teratosphaeriaceae</taxon>
        <taxon>Friedmanniomyces</taxon>
    </lineage>
</organism>
<reference evidence="2 3" key="1">
    <citation type="submission" date="2017-03" db="EMBL/GenBank/DDBJ databases">
        <title>Genomes of endolithic fungi from Antarctica.</title>
        <authorList>
            <person name="Coleine C."/>
            <person name="Masonjones S."/>
            <person name="Stajich J.E."/>
        </authorList>
    </citation>
    <scope>NUCLEOTIDE SEQUENCE [LARGE SCALE GENOMIC DNA]</scope>
    <source>
        <strain evidence="2 3">CCFEE 5311</strain>
    </source>
</reference>
<accession>A0A4U0U944</accession>
<dbReference type="Proteomes" id="UP000310066">
    <property type="component" value="Unassembled WGS sequence"/>
</dbReference>
<dbReference type="Pfam" id="PF20516">
    <property type="entry name" value="PDDEXK_12"/>
    <property type="match status" value="1"/>
</dbReference>
<dbReference type="STRING" id="329885.A0A4U0U944"/>
<sequence>MSIETKTALAGSAEATLQLSIWATAQISFLRRMLTKARNGVGPTIPLPLVIVVGHEWNLGYMEDRGQEVILWTGIPIGKTDSLLGMYQILAGVQCLVQWAEEVDRPWLEESILRPLSADL</sequence>
<comment type="caution">
    <text evidence="2">The sequence shown here is derived from an EMBL/GenBank/DDBJ whole genome shotgun (WGS) entry which is preliminary data.</text>
</comment>
<name>A0A4U0U944_9PEZI</name>
<evidence type="ECO:0000313" key="2">
    <source>
        <dbReference type="EMBL" id="TKA31851.1"/>
    </source>
</evidence>
<dbReference type="AlphaFoldDB" id="A0A4U0U944"/>
<dbReference type="InterPro" id="IPR046797">
    <property type="entry name" value="PDDEXK_12"/>
</dbReference>
<evidence type="ECO:0000259" key="1">
    <source>
        <dbReference type="Pfam" id="PF20516"/>
    </source>
</evidence>
<feature type="domain" description="PD-(D/E)XK nuclease-like" evidence="1">
    <location>
        <begin position="2"/>
        <end position="103"/>
    </location>
</feature>
<dbReference type="OrthoDB" id="3790799at2759"/>